<dbReference type="AlphaFoldDB" id="A0A4P6JY16"/>
<feature type="transmembrane region" description="Helical" evidence="2">
    <location>
        <begin position="78"/>
        <end position="96"/>
    </location>
</feature>
<name>A0A4P6JY16_KTERU</name>
<evidence type="ECO:0000256" key="1">
    <source>
        <dbReference type="SAM" id="MobiDB-lite"/>
    </source>
</evidence>
<proteinExistence type="predicted"/>
<dbReference type="OrthoDB" id="7059237at2"/>
<dbReference type="GO" id="GO:0016020">
    <property type="term" value="C:membrane"/>
    <property type="evidence" value="ECO:0007669"/>
    <property type="project" value="InterPro"/>
</dbReference>
<feature type="compositionally biased region" description="Pro residues" evidence="1">
    <location>
        <begin position="36"/>
        <end position="48"/>
    </location>
</feature>
<accession>A0A4P6JY16</accession>
<protein>
    <submittedName>
        <fullName evidence="3">YggT family protein</fullName>
    </submittedName>
</protein>
<dbReference type="Proteomes" id="UP000290365">
    <property type="component" value="Chromosome"/>
</dbReference>
<keyword evidence="2" id="KW-1133">Transmembrane helix</keyword>
<feature type="region of interest" description="Disordered" evidence="1">
    <location>
        <begin position="1"/>
        <end position="58"/>
    </location>
</feature>
<evidence type="ECO:0000313" key="4">
    <source>
        <dbReference type="Proteomes" id="UP000290365"/>
    </source>
</evidence>
<evidence type="ECO:0000313" key="3">
    <source>
        <dbReference type="EMBL" id="QBD80678.1"/>
    </source>
</evidence>
<keyword evidence="4" id="KW-1185">Reference proteome</keyword>
<dbReference type="Pfam" id="PF02325">
    <property type="entry name" value="CCB3_YggT"/>
    <property type="match status" value="1"/>
</dbReference>
<dbReference type="InterPro" id="IPR003425">
    <property type="entry name" value="CCB3/YggT"/>
</dbReference>
<feature type="compositionally biased region" description="Basic and acidic residues" evidence="1">
    <location>
        <begin position="25"/>
        <end position="34"/>
    </location>
</feature>
<keyword evidence="2" id="KW-0472">Membrane</keyword>
<gene>
    <name evidence="3" type="ORF">EPA93_33775</name>
</gene>
<feature type="transmembrane region" description="Helical" evidence="2">
    <location>
        <begin position="136"/>
        <end position="155"/>
    </location>
</feature>
<dbReference type="EMBL" id="CP035758">
    <property type="protein sequence ID" value="QBD80678.1"/>
    <property type="molecule type" value="Genomic_DNA"/>
</dbReference>
<sequence>MEESRMRNNPYPDEPTSVQPTEAIPRAERMEDLQPRPAPPPPPVPQPTPEGISSVDSEELHQEEARTVRYAIGKLNDFLQWFVVVLEVTLAIRFVLKLIGADPTNMFAGFLYSLTSVVLFPFSTIVHSPSLHPNQAFEWSTLIAMIIYYLIFWAIRRFLRIIISSPEEAAS</sequence>
<organism evidence="3 4">
    <name type="scientific">Ktedonosporobacter rubrisoli</name>
    <dbReference type="NCBI Taxonomy" id="2509675"/>
    <lineage>
        <taxon>Bacteria</taxon>
        <taxon>Bacillati</taxon>
        <taxon>Chloroflexota</taxon>
        <taxon>Ktedonobacteria</taxon>
        <taxon>Ktedonobacterales</taxon>
        <taxon>Ktedonosporobacteraceae</taxon>
        <taxon>Ktedonosporobacter</taxon>
    </lineage>
</organism>
<reference evidence="3 4" key="1">
    <citation type="submission" date="2019-01" db="EMBL/GenBank/DDBJ databases">
        <title>Ktedonosporobacter rubrisoli SCAWS-G2.</title>
        <authorList>
            <person name="Huang Y."/>
            <person name="Yan B."/>
        </authorList>
    </citation>
    <scope>NUCLEOTIDE SEQUENCE [LARGE SCALE GENOMIC DNA]</scope>
    <source>
        <strain evidence="3 4">SCAWS-G2</strain>
    </source>
</reference>
<feature type="transmembrane region" description="Helical" evidence="2">
    <location>
        <begin position="108"/>
        <end position="130"/>
    </location>
</feature>
<dbReference type="KEGG" id="kbs:EPA93_33775"/>
<keyword evidence="2" id="KW-0812">Transmembrane</keyword>
<evidence type="ECO:0000256" key="2">
    <source>
        <dbReference type="SAM" id="Phobius"/>
    </source>
</evidence>